<dbReference type="EMBL" id="RXGA01000002">
    <property type="protein sequence ID" value="RWX73833.1"/>
    <property type="molecule type" value="Genomic_DNA"/>
</dbReference>
<proteinExistence type="predicted"/>
<reference evidence="2 3" key="1">
    <citation type="submission" date="2018-12" db="EMBL/GenBank/DDBJ databases">
        <title>The complete genome of the methanogenic archaea of the candidate phylum Verstraetearchaeota, obtained from the metagenome of underground thermal water.</title>
        <authorList>
            <person name="Kadnikov V.V."/>
            <person name="Mardanov A.V."/>
            <person name="Beletsky A.V."/>
            <person name="Karnachuk O.V."/>
            <person name="Ravin N.V."/>
        </authorList>
    </citation>
    <scope>NUCLEOTIDE SEQUENCE [LARGE SCALE GENOMIC DNA]</scope>
    <source>
        <strain evidence="2">Ch88</strain>
    </source>
</reference>
<comment type="caution">
    <text evidence="2">The sequence shown here is derived from an EMBL/GenBank/DDBJ whole genome shotgun (WGS) entry which is preliminary data.</text>
</comment>
<protein>
    <submittedName>
        <fullName evidence="2">Uncharacterized protein</fullName>
    </submittedName>
</protein>
<feature type="compositionally biased region" description="Basic and acidic residues" evidence="1">
    <location>
        <begin position="57"/>
        <end position="68"/>
    </location>
</feature>
<feature type="region of interest" description="Disordered" evidence="1">
    <location>
        <begin position="51"/>
        <end position="81"/>
    </location>
</feature>
<gene>
    <name evidence="2" type="ORF">Metus_0612</name>
</gene>
<accession>A0A3S3S8C2</accession>
<organism evidence="2 3">
    <name type="scientific">Methanosuratincola subterraneus</name>
    <dbReference type="NCBI Taxonomy" id="2593994"/>
    <lineage>
        <taxon>Archaea</taxon>
        <taxon>Thermoproteota</taxon>
        <taxon>Methanosuratincolia</taxon>
        <taxon>Candidatus Methanomethylicales</taxon>
        <taxon>Candidatus Methanomethylicaceae</taxon>
        <taxon>Candidatus Methanosuratincola (ex Vanwonterghem et al. 2016)</taxon>
    </lineage>
</organism>
<sequence>MNRAVEGLTVNKMKKTAIFLLAALLIAAIPIASTLAASNGDLFENQKALPIHNTIQKQDREQLKDRECPGSSPADSGACMTQERAQLRVQEREMIHADAGSSDPECQSFIFQLREMLQLRNQNCIGYGK</sequence>
<dbReference type="AlphaFoldDB" id="A0A3S3S8C2"/>
<evidence type="ECO:0000313" key="3">
    <source>
        <dbReference type="Proteomes" id="UP000288215"/>
    </source>
</evidence>
<dbReference type="Proteomes" id="UP000288215">
    <property type="component" value="Unassembled WGS sequence"/>
</dbReference>
<evidence type="ECO:0000313" key="2">
    <source>
        <dbReference type="EMBL" id="RWX73833.1"/>
    </source>
</evidence>
<name>A0A3S3S8C2_METS7</name>
<evidence type="ECO:0000256" key="1">
    <source>
        <dbReference type="SAM" id="MobiDB-lite"/>
    </source>
</evidence>